<accession>A0A6I6MRL6</accession>
<dbReference type="PROSITE" id="PS51257">
    <property type="entry name" value="PROKAR_LIPOPROTEIN"/>
    <property type="match status" value="1"/>
</dbReference>
<dbReference type="InterPro" id="IPR038714">
    <property type="entry name" value="YfeY-like_sf"/>
</dbReference>
<dbReference type="KEGG" id="tsv:DSM104635_01078"/>
<evidence type="ECO:0008006" key="3">
    <source>
        <dbReference type="Google" id="ProtNLM"/>
    </source>
</evidence>
<proteinExistence type="predicted"/>
<dbReference type="RefSeq" id="WP_158765212.1">
    <property type="nucleotide sequence ID" value="NZ_CP047045.1"/>
</dbReference>
<reference evidence="2" key="1">
    <citation type="submission" date="2019-12" db="EMBL/GenBank/DDBJ databases">
        <title>Complete genome of Terracaulis silvestris 0127_4.</title>
        <authorList>
            <person name="Vieira S."/>
            <person name="Riedel T."/>
            <person name="Sproer C."/>
            <person name="Pascual J."/>
            <person name="Boedeker C."/>
            <person name="Overmann J."/>
        </authorList>
    </citation>
    <scope>NUCLEOTIDE SEQUENCE [LARGE SCALE GENOMIC DNA]</scope>
    <source>
        <strain evidence="2">0127_4</strain>
    </source>
</reference>
<dbReference type="EMBL" id="CP047045">
    <property type="protein sequence ID" value="QGZ94262.1"/>
    <property type="molecule type" value="Genomic_DNA"/>
</dbReference>
<keyword evidence="2" id="KW-1185">Reference proteome</keyword>
<organism evidence="1 2">
    <name type="scientific">Terricaulis silvestris</name>
    <dbReference type="NCBI Taxonomy" id="2686094"/>
    <lineage>
        <taxon>Bacteria</taxon>
        <taxon>Pseudomonadati</taxon>
        <taxon>Pseudomonadota</taxon>
        <taxon>Alphaproteobacteria</taxon>
        <taxon>Caulobacterales</taxon>
        <taxon>Caulobacteraceae</taxon>
        <taxon>Terricaulis</taxon>
    </lineage>
</organism>
<name>A0A6I6MRL6_9CAUL</name>
<gene>
    <name evidence="1" type="ORF">DSM104635_01078</name>
</gene>
<dbReference type="Proteomes" id="UP000431269">
    <property type="component" value="Chromosome"/>
</dbReference>
<dbReference type="Gene3D" id="2.60.460.10">
    <property type="entry name" value="protein yfey like domain"/>
    <property type="match status" value="1"/>
</dbReference>
<protein>
    <recommendedName>
        <fullName evidence="3">Lipoprotein</fullName>
    </recommendedName>
</protein>
<dbReference type="AlphaFoldDB" id="A0A6I6MRL6"/>
<sequence>MMLRYLALAFVLGLAACGQPQEKQEAFPVVQAPNANTRIGPDGAAGINNALPMNLAAVRAAAPEFVVAEVADQVEGQPFTAIALSAGAEEVFRIYPTADGSRVHAISTKSSQARGPTSDIVGVTLFAVAPMEEVSFCLTEFVEGQPGFACSTTADGRFWRVYRLPEGAAPAATFEEIEPDLLHESTLAEMRWIAPHVTN</sequence>
<evidence type="ECO:0000313" key="2">
    <source>
        <dbReference type="Proteomes" id="UP000431269"/>
    </source>
</evidence>
<evidence type="ECO:0000313" key="1">
    <source>
        <dbReference type="EMBL" id="QGZ94262.1"/>
    </source>
</evidence>